<name>A0A9P4P1V2_9PEZI</name>
<feature type="compositionally biased region" description="Gly residues" evidence="1">
    <location>
        <begin position="287"/>
        <end position="306"/>
    </location>
</feature>
<evidence type="ECO:0000256" key="1">
    <source>
        <dbReference type="SAM" id="MobiDB-lite"/>
    </source>
</evidence>
<sequence length="345" mass="35784">MAANPTGISGAPAPDWPRLDPWTLGRGNPSGISRKNPLGFLGRSRPSDWPPPGAPGSRGNPPPGTGPRPRPRPRPPPPSPPLRPHVPRSAAAGPLLPSRSQPGDRAGQARPTLTTPRTRRGGRQLRLPPLRRSTPPLPPPVNGAPPLLLPSSRALPRAGEMPRPTDRAPLPPAPAGGAGPAPVLPPPPASLPACMRPLYILPAAALLCAEHGSYYTGAALGRYLTEQHAVKGPAKREILAWADVTWSALLPAGRPPAGPTGRPRDGDPPIDGLPVYTGYRCGYRGGGRDGGGGSGSSGGDGGGGEGRGGEEEPAPGCRFLTISLASLQQHRFKAHGLRKPRSRRR</sequence>
<dbReference type="EMBL" id="MU007009">
    <property type="protein sequence ID" value="KAF2436704.1"/>
    <property type="molecule type" value="Genomic_DNA"/>
</dbReference>
<gene>
    <name evidence="2" type="ORF">EJ08DRAFT_654892</name>
</gene>
<comment type="caution">
    <text evidence="2">The sequence shown here is derived from an EMBL/GenBank/DDBJ whole genome shotgun (WGS) entry which is preliminary data.</text>
</comment>
<reference evidence="2" key="1">
    <citation type="journal article" date="2020" name="Stud. Mycol.">
        <title>101 Dothideomycetes genomes: a test case for predicting lifestyles and emergence of pathogens.</title>
        <authorList>
            <person name="Haridas S."/>
            <person name="Albert R."/>
            <person name="Binder M."/>
            <person name="Bloem J."/>
            <person name="Labutti K."/>
            <person name="Salamov A."/>
            <person name="Andreopoulos B."/>
            <person name="Baker S."/>
            <person name="Barry K."/>
            <person name="Bills G."/>
            <person name="Bluhm B."/>
            <person name="Cannon C."/>
            <person name="Castanera R."/>
            <person name="Culley D."/>
            <person name="Daum C."/>
            <person name="Ezra D."/>
            <person name="Gonzalez J."/>
            <person name="Henrissat B."/>
            <person name="Kuo A."/>
            <person name="Liang C."/>
            <person name="Lipzen A."/>
            <person name="Lutzoni F."/>
            <person name="Magnuson J."/>
            <person name="Mondo S."/>
            <person name="Nolan M."/>
            <person name="Ohm R."/>
            <person name="Pangilinan J."/>
            <person name="Park H.-J."/>
            <person name="Ramirez L."/>
            <person name="Alfaro M."/>
            <person name="Sun H."/>
            <person name="Tritt A."/>
            <person name="Yoshinaga Y."/>
            <person name="Zwiers L.-H."/>
            <person name="Turgeon B."/>
            <person name="Goodwin S."/>
            <person name="Spatafora J."/>
            <person name="Crous P."/>
            <person name="Grigoriev I."/>
        </authorList>
    </citation>
    <scope>NUCLEOTIDE SEQUENCE</scope>
    <source>
        <strain evidence="2">CBS 130266</strain>
    </source>
</reference>
<evidence type="ECO:0000313" key="2">
    <source>
        <dbReference type="EMBL" id="KAF2436704.1"/>
    </source>
</evidence>
<proteinExistence type="predicted"/>
<organism evidence="2 3">
    <name type="scientific">Tothia fuscella</name>
    <dbReference type="NCBI Taxonomy" id="1048955"/>
    <lineage>
        <taxon>Eukaryota</taxon>
        <taxon>Fungi</taxon>
        <taxon>Dikarya</taxon>
        <taxon>Ascomycota</taxon>
        <taxon>Pezizomycotina</taxon>
        <taxon>Dothideomycetes</taxon>
        <taxon>Pleosporomycetidae</taxon>
        <taxon>Venturiales</taxon>
        <taxon>Cylindrosympodiaceae</taxon>
        <taxon>Tothia</taxon>
    </lineage>
</organism>
<feature type="compositionally biased region" description="Low complexity" evidence="1">
    <location>
        <begin position="144"/>
        <end position="158"/>
    </location>
</feature>
<keyword evidence="3" id="KW-1185">Reference proteome</keyword>
<feature type="region of interest" description="Disordered" evidence="1">
    <location>
        <begin position="252"/>
        <end position="271"/>
    </location>
</feature>
<feature type="region of interest" description="Disordered" evidence="1">
    <location>
        <begin position="287"/>
        <end position="318"/>
    </location>
</feature>
<evidence type="ECO:0000313" key="3">
    <source>
        <dbReference type="Proteomes" id="UP000800235"/>
    </source>
</evidence>
<feature type="compositionally biased region" description="Pro residues" evidence="1">
    <location>
        <begin position="48"/>
        <end position="84"/>
    </location>
</feature>
<dbReference type="Proteomes" id="UP000800235">
    <property type="component" value="Unassembled WGS sequence"/>
</dbReference>
<accession>A0A9P4P1V2</accession>
<dbReference type="AlphaFoldDB" id="A0A9P4P1V2"/>
<feature type="compositionally biased region" description="Low complexity" evidence="1">
    <location>
        <begin position="124"/>
        <end position="134"/>
    </location>
</feature>
<feature type="region of interest" description="Disordered" evidence="1">
    <location>
        <begin position="1"/>
        <end position="180"/>
    </location>
</feature>
<protein>
    <submittedName>
        <fullName evidence="2">Uncharacterized protein</fullName>
    </submittedName>
</protein>